<keyword evidence="3" id="KW-0378">Hydrolase</keyword>
<reference evidence="8 9" key="1">
    <citation type="submission" date="2018-04" db="EMBL/GenBank/DDBJ databases">
        <title>The genome of golden apple snail Pomacea canaliculata provides insight into stress tolerance and invasive adaptation.</title>
        <authorList>
            <person name="Liu C."/>
            <person name="Liu B."/>
            <person name="Ren Y."/>
            <person name="Zhang Y."/>
            <person name="Wang H."/>
            <person name="Li S."/>
            <person name="Jiang F."/>
            <person name="Yin L."/>
            <person name="Zhang G."/>
            <person name="Qian W."/>
            <person name="Fan W."/>
        </authorList>
    </citation>
    <scope>NUCLEOTIDE SEQUENCE [LARGE SCALE GENOMIC DNA]</scope>
    <source>
        <strain evidence="8">SZHN2017</strain>
        <tissue evidence="8">Muscle</tissue>
    </source>
</reference>
<dbReference type="GO" id="GO:0031176">
    <property type="term" value="F:endo-1,4-beta-xylanase activity"/>
    <property type="evidence" value="ECO:0007669"/>
    <property type="project" value="UniProtKB-ARBA"/>
</dbReference>
<dbReference type="SUPFAM" id="SSF49785">
    <property type="entry name" value="Galactose-binding domain-like"/>
    <property type="match status" value="1"/>
</dbReference>
<evidence type="ECO:0000256" key="2">
    <source>
        <dbReference type="ARBA" id="ARBA00022737"/>
    </source>
</evidence>
<dbReference type="GO" id="GO:0000272">
    <property type="term" value="P:polysaccharide catabolic process"/>
    <property type="evidence" value="ECO:0007669"/>
    <property type="project" value="UniProtKB-KW"/>
</dbReference>
<keyword evidence="9" id="KW-1185">Reference proteome</keyword>
<evidence type="ECO:0000259" key="7">
    <source>
        <dbReference type="PROSITE" id="PS51760"/>
    </source>
</evidence>
<gene>
    <name evidence="8" type="ORF">C0Q70_20215</name>
</gene>
<dbReference type="Pfam" id="PF00331">
    <property type="entry name" value="Glyco_hydro_10"/>
    <property type="match status" value="1"/>
</dbReference>
<evidence type="ECO:0000256" key="5">
    <source>
        <dbReference type="ARBA" id="ARBA00023326"/>
    </source>
</evidence>
<dbReference type="InterPro" id="IPR044846">
    <property type="entry name" value="GH10"/>
</dbReference>
<dbReference type="SUPFAM" id="SSF51445">
    <property type="entry name" value="(Trans)glycosidases"/>
    <property type="match status" value="1"/>
</dbReference>
<comment type="similarity">
    <text evidence="1">Belongs to the glycosyl hydrolase 10 (cellulase F) family.</text>
</comment>
<dbReference type="EMBL" id="PZQS01000013">
    <property type="protein sequence ID" value="PVD19724.1"/>
    <property type="molecule type" value="Genomic_DNA"/>
</dbReference>
<sequence>MWPLWALYITFLCCWVTAQQNLLLNPGFESPLDGHWEAEGFTFSLTNDAHSGEYAFKSSGRTAAWQGPTQQVMLQRGRAYTLTAWVKQLNDKPGKVFQVYRAAVVLRYSDASTTDRLFVIDHSMVRAADGWFQMTGYFRTPDRGSLCPEECSLKTSTLRIRVRAHNMFWGFEKNLPDYVKTMSASTLNTTVHERLVYMTNLIKGKAEHWDVVNELLHGQWFEDRMGDPLYSEHLYREVHNLDPYPQLFLNDYSVAARAEATDAYLQLARKFLAHGVPVHGLGVQSHFHTAVPDPTLIMAILDHLAQAGLPIWATELDVWQEDRAKRADYYDTVLRLFFSHPAVKGVIFWGFWDQDVVDSRSALAEGSNVELNEAGHRFVDLTQREWSTNVSVNLASNTFFNITGFKGEYEAKVMYHNSLIKVIPFTLSNERISISVDIEESLVG</sequence>
<dbReference type="PROSITE" id="PS51760">
    <property type="entry name" value="GH10_2"/>
    <property type="match status" value="1"/>
</dbReference>
<feature type="domain" description="GH10" evidence="7">
    <location>
        <begin position="133"/>
        <end position="381"/>
    </location>
</feature>
<feature type="signal peptide" evidence="6">
    <location>
        <begin position="1"/>
        <end position="18"/>
    </location>
</feature>
<dbReference type="Proteomes" id="UP000245119">
    <property type="component" value="Linkage Group LG13"/>
</dbReference>
<dbReference type="AlphaFoldDB" id="A0A2T7NEX8"/>
<dbReference type="OrthoDB" id="1650875at2759"/>
<keyword evidence="4" id="KW-0119">Carbohydrate metabolism</keyword>
<dbReference type="PRINTS" id="PR00134">
    <property type="entry name" value="GLHYDRLASE10"/>
</dbReference>
<dbReference type="InterPro" id="IPR003305">
    <property type="entry name" value="CenC_carb-bd"/>
</dbReference>
<dbReference type="SMART" id="SM00633">
    <property type="entry name" value="Glyco_10"/>
    <property type="match status" value="1"/>
</dbReference>
<evidence type="ECO:0000313" key="9">
    <source>
        <dbReference type="Proteomes" id="UP000245119"/>
    </source>
</evidence>
<dbReference type="PANTHER" id="PTHR31490">
    <property type="entry name" value="GLYCOSYL HYDROLASE"/>
    <property type="match status" value="1"/>
</dbReference>
<dbReference type="InterPro" id="IPR017853">
    <property type="entry name" value="GH"/>
</dbReference>
<keyword evidence="2" id="KW-0677">Repeat</keyword>
<feature type="chain" id="PRO_5015711916" description="GH10 domain-containing protein" evidence="6">
    <location>
        <begin position="19"/>
        <end position="444"/>
    </location>
</feature>
<organism evidence="8 9">
    <name type="scientific">Pomacea canaliculata</name>
    <name type="common">Golden apple snail</name>
    <dbReference type="NCBI Taxonomy" id="400727"/>
    <lineage>
        <taxon>Eukaryota</taxon>
        <taxon>Metazoa</taxon>
        <taxon>Spiralia</taxon>
        <taxon>Lophotrochozoa</taxon>
        <taxon>Mollusca</taxon>
        <taxon>Gastropoda</taxon>
        <taxon>Caenogastropoda</taxon>
        <taxon>Architaenioglossa</taxon>
        <taxon>Ampullarioidea</taxon>
        <taxon>Ampullariidae</taxon>
        <taxon>Pomacea</taxon>
    </lineage>
</organism>
<comment type="caution">
    <text evidence="8">The sequence shown here is derived from an EMBL/GenBank/DDBJ whole genome shotgun (WGS) entry which is preliminary data.</text>
</comment>
<dbReference type="InterPro" id="IPR001000">
    <property type="entry name" value="GH10_dom"/>
</dbReference>
<protein>
    <recommendedName>
        <fullName evidence="7">GH10 domain-containing protein</fullName>
    </recommendedName>
</protein>
<dbReference type="Gene3D" id="2.60.120.260">
    <property type="entry name" value="Galactose-binding domain-like"/>
    <property type="match status" value="1"/>
</dbReference>
<evidence type="ECO:0000313" key="8">
    <source>
        <dbReference type="EMBL" id="PVD19724.1"/>
    </source>
</evidence>
<proteinExistence type="inferred from homology"/>
<accession>A0A2T7NEX8</accession>
<evidence type="ECO:0000256" key="4">
    <source>
        <dbReference type="ARBA" id="ARBA00023277"/>
    </source>
</evidence>
<keyword evidence="5" id="KW-0624">Polysaccharide degradation</keyword>
<evidence type="ECO:0000256" key="1">
    <source>
        <dbReference type="ARBA" id="ARBA00007495"/>
    </source>
</evidence>
<dbReference type="InterPro" id="IPR008979">
    <property type="entry name" value="Galactose-bd-like_sf"/>
</dbReference>
<evidence type="ECO:0000256" key="3">
    <source>
        <dbReference type="ARBA" id="ARBA00022801"/>
    </source>
</evidence>
<evidence type="ECO:0000256" key="6">
    <source>
        <dbReference type="SAM" id="SignalP"/>
    </source>
</evidence>
<name>A0A2T7NEX8_POMCA</name>
<dbReference type="PANTHER" id="PTHR31490:SF1">
    <property type="entry name" value="ENDO-1,4-BETA-XYLANASE 1"/>
    <property type="match status" value="1"/>
</dbReference>
<dbReference type="Gene3D" id="3.20.20.80">
    <property type="entry name" value="Glycosidases"/>
    <property type="match status" value="1"/>
</dbReference>
<keyword evidence="6" id="KW-0732">Signal</keyword>
<dbReference type="Pfam" id="PF02018">
    <property type="entry name" value="CBM_4_9"/>
    <property type="match status" value="1"/>
</dbReference>